<dbReference type="RefSeq" id="WP_379012490.1">
    <property type="nucleotide sequence ID" value="NZ_JBHSDC010000003.1"/>
</dbReference>
<reference evidence="3" key="1">
    <citation type="journal article" date="2019" name="Int. J. Syst. Evol. Microbiol.">
        <title>The Global Catalogue of Microorganisms (GCM) 10K type strain sequencing project: providing services to taxonomists for standard genome sequencing and annotation.</title>
        <authorList>
            <consortium name="The Broad Institute Genomics Platform"/>
            <consortium name="The Broad Institute Genome Sequencing Center for Infectious Disease"/>
            <person name="Wu L."/>
            <person name="Ma J."/>
        </authorList>
    </citation>
    <scope>NUCLEOTIDE SEQUENCE [LARGE SCALE GENOMIC DNA]</scope>
    <source>
        <strain evidence="3">CECT 8010</strain>
    </source>
</reference>
<dbReference type="Pfam" id="PF02635">
    <property type="entry name" value="DsrE"/>
    <property type="match status" value="1"/>
</dbReference>
<dbReference type="Gene3D" id="3.40.1260.10">
    <property type="entry name" value="DsrEFH-like"/>
    <property type="match status" value="1"/>
</dbReference>
<name>A0ABV8PSI4_9BACT</name>
<dbReference type="InterPro" id="IPR003787">
    <property type="entry name" value="Sulphur_relay_DsrE/F-like"/>
</dbReference>
<protein>
    <submittedName>
        <fullName evidence="2">DsrE family protein</fullName>
    </submittedName>
</protein>
<comment type="caution">
    <text evidence="2">The sequence shown here is derived from an EMBL/GenBank/DDBJ whole genome shotgun (WGS) entry which is preliminary data.</text>
</comment>
<dbReference type="SUPFAM" id="SSF75169">
    <property type="entry name" value="DsrEFH-like"/>
    <property type="match status" value="1"/>
</dbReference>
<evidence type="ECO:0000313" key="3">
    <source>
        <dbReference type="Proteomes" id="UP001595906"/>
    </source>
</evidence>
<keyword evidence="3" id="KW-1185">Reference proteome</keyword>
<gene>
    <name evidence="2" type="ORF">ACFOW1_04330</name>
</gene>
<feature type="chain" id="PRO_5045298127" evidence="1">
    <location>
        <begin position="21"/>
        <end position="155"/>
    </location>
</feature>
<evidence type="ECO:0000256" key="1">
    <source>
        <dbReference type="SAM" id="SignalP"/>
    </source>
</evidence>
<evidence type="ECO:0000313" key="2">
    <source>
        <dbReference type="EMBL" id="MFC4231103.1"/>
    </source>
</evidence>
<dbReference type="PANTHER" id="PTHR37691">
    <property type="entry name" value="BLR3518 PROTEIN"/>
    <property type="match status" value="1"/>
</dbReference>
<dbReference type="EMBL" id="JBHSDC010000003">
    <property type="protein sequence ID" value="MFC4231103.1"/>
    <property type="molecule type" value="Genomic_DNA"/>
</dbReference>
<feature type="signal peptide" evidence="1">
    <location>
        <begin position="1"/>
        <end position="20"/>
    </location>
</feature>
<proteinExistence type="predicted"/>
<dbReference type="InterPro" id="IPR027396">
    <property type="entry name" value="DsrEFH-like"/>
</dbReference>
<dbReference type="Proteomes" id="UP001595906">
    <property type="component" value="Unassembled WGS sequence"/>
</dbReference>
<sequence>MKQISLFLLLICLVTITSNAQTNSVAFETNKAFTGAKAPKKTVHAIYPMDTNDPKVIEKTFRHINNALNDERLVGKVQIELIAFGGGTEVYLKNSKYEEDLKALLEKGVIIAQCNNSLRERKISRDQLYDFIAVVPSANGELIIRQAEGWAVVKQ</sequence>
<dbReference type="PANTHER" id="PTHR37691:SF1">
    <property type="entry name" value="BLR3518 PROTEIN"/>
    <property type="match status" value="1"/>
</dbReference>
<accession>A0ABV8PSI4</accession>
<organism evidence="2 3">
    <name type="scientific">Parasediminibacterium paludis</name>
    <dbReference type="NCBI Taxonomy" id="908966"/>
    <lineage>
        <taxon>Bacteria</taxon>
        <taxon>Pseudomonadati</taxon>
        <taxon>Bacteroidota</taxon>
        <taxon>Chitinophagia</taxon>
        <taxon>Chitinophagales</taxon>
        <taxon>Chitinophagaceae</taxon>
        <taxon>Parasediminibacterium</taxon>
    </lineage>
</organism>
<keyword evidence="1" id="KW-0732">Signal</keyword>